<dbReference type="HOGENOM" id="CLU_125190_0_0_1"/>
<protein>
    <submittedName>
        <fullName evidence="2">Uncharacterized protein</fullName>
    </submittedName>
</protein>
<evidence type="ECO:0000313" key="3">
    <source>
        <dbReference type="Proteomes" id="UP000032180"/>
    </source>
</evidence>
<reference evidence="3" key="2">
    <citation type="submission" date="2013-12" db="EMBL/GenBank/DDBJ databases">
        <authorList>
            <person name="Yu Y."/>
            <person name="Lee S."/>
            <person name="de Baynast K."/>
            <person name="Wissotski M."/>
            <person name="Liu L."/>
            <person name="Talag J."/>
            <person name="Goicoechea J."/>
            <person name="Angelova A."/>
            <person name="Jetty R."/>
            <person name="Kudrna D."/>
            <person name="Golser W."/>
            <person name="Rivera L."/>
            <person name="Zhang J."/>
            <person name="Wing R."/>
        </authorList>
    </citation>
    <scope>NUCLEOTIDE SEQUENCE</scope>
</reference>
<dbReference type="Gramene" id="LPERR08G04850.1">
    <property type="protein sequence ID" value="LPERR08G04850.1"/>
    <property type="gene ID" value="LPERR08G04850"/>
</dbReference>
<keyword evidence="3" id="KW-1185">Reference proteome</keyword>
<sequence>MSNLTTMGLIILVLAVAVGVSVQLLGGAHSLGSYGPIVGLFGVIAGANLIFHGDRLTGFLAVVSLVTMASLTLRRKLPMLGLFTVSFAIMVHVIAGNAIDLALSIGLFVMLLLGINMIILGVNGGFK</sequence>
<evidence type="ECO:0000313" key="2">
    <source>
        <dbReference type="EnsemblPlants" id="LPERR08G04850.1"/>
    </source>
</evidence>
<dbReference type="EnsemblPlants" id="LPERR08G04850.1">
    <property type="protein sequence ID" value="LPERR08G04850.1"/>
    <property type="gene ID" value="LPERR08G04850"/>
</dbReference>
<name>A0A0D9X529_9ORYZ</name>
<dbReference type="AlphaFoldDB" id="A0A0D9X529"/>
<evidence type="ECO:0000256" key="1">
    <source>
        <dbReference type="SAM" id="Phobius"/>
    </source>
</evidence>
<accession>A0A0D9X529</accession>
<feature type="transmembrane region" description="Helical" evidence="1">
    <location>
        <begin position="6"/>
        <end position="26"/>
    </location>
</feature>
<keyword evidence="1" id="KW-0472">Membrane</keyword>
<feature type="transmembrane region" description="Helical" evidence="1">
    <location>
        <begin position="80"/>
        <end position="99"/>
    </location>
</feature>
<feature type="transmembrane region" description="Helical" evidence="1">
    <location>
        <begin position="33"/>
        <end position="50"/>
    </location>
</feature>
<feature type="transmembrane region" description="Helical" evidence="1">
    <location>
        <begin position="56"/>
        <end position="73"/>
    </location>
</feature>
<feature type="transmembrane region" description="Helical" evidence="1">
    <location>
        <begin position="105"/>
        <end position="126"/>
    </location>
</feature>
<keyword evidence="1" id="KW-1133">Transmembrane helix</keyword>
<keyword evidence="1" id="KW-0812">Transmembrane</keyword>
<proteinExistence type="predicted"/>
<organism evidence="2 3">
    <name type="scientific">Leersia perrieri</name>
    <dbReference type="NCBI Taxonomy" id="77586"/>
    <lineage>
        <taxon>Eukaryota</taxon>
        <taxon>Viridiplantae</taxon>
        <taxon>Streptophyta</taxon>
        <taxon>Embryophyta</taxon>
        <taxon>Tracheophyta</taxon>
        <taxon>Spermatophyta</taxon>
        <taxon>Magnoliopsida</taxon>
        <taxon>Liliopsida</taxon>
        <taxon>Poales</taxon>
        <taxon>Poaceae</taxon>
        <taxon>BOP clade</taxon>
        <taxon>Oryzoideae</taxon>
        <taxon>Oryzeae</taxon>
        <taxon>Oryzinae</taxon>
        <taxon>Leersia</taxon>
    </lineage>
</organism>
<dbReference type="Proteomes" id="UP000032180">
    <property type="component" value="Chromosome 8"/>
</dbReference>
<reference evidence="2 3" key="1">
    <citation type="submission" date="2012-08" db="EMBL/GenBank/DDBJ databases">
        <title>Oryza genome evolution.</title>
        <authorList>
            <person name="Wing R.A."/>
        </authorList>
    </citation>
    <scope>NUCLEOTIDE SEQUENCE</scope>
</reference>
<reference evidence="2" key="3">
    <citation type="submission" date="2015-04" db="UniProtKB">
        <authorList>
            <consortium name="EnsemblPlants"/>
        </authorList>
    </citation>
    <scope>IDENTIFICATION</scope>
</reference>